<accession>A0ABU5STA5</accession>
<name>A0ABU5STA5_9CYAN</name>
<evidence type="ECO:0000256" key="1">
    <source>
        <dbReference type="ARBA" id="ARBA00009846"/>
    </source>
</evidence>
<keyword evidence="2" id="KW-0472">Membrane</keyword>
<proteinExistence type="inferred from homology"/>
<reference evidence="3 4" key="1">
    <citation type="submission" date="2023-12" db="EMBL/GenBank/DDBJ databases">
        <title>Baltic Sea Cyanobacteria.</title>
        <authorList>
            <person name="Delbaje E."/>
            <person name="Fewer D.P."/>
            <person name="Shishido T.K."/>
        </authorList>
    </citation>
    <scope>NUCLEOTIDE SEQUENCE [LARGE SCALE GENOMIC DNA]</scope>
    <source>
        <strain evidence="3 4">UHCC 0281</strain>
    </source>
</reference>
<dbReference type="Pfam" id="PF04483">
    <property type="entry name" value="DUF565"/>
    <property type="match status" value="1"/>
</dbReference>
<comment type="caution">
    <text evidence="3">The sequence shown here is derived from an EMBL/GenBank/DDBJ whole genome shotgun (WGS) entry which is preliminary data.</text>
</comment>
<gene>
    <name evidence="3" type="ORF">VB739_04105</name>
</gene>
<feature type="transmembrane region" description="Helical" evidence="2">
    <location>
        <begin position="50"/>
        <end position="72"/>
    </location>
</feature>
<keyword evidence="2" id="KW-1133">Transmembrane helix</keyword>
<keyword evidence="4" id="KW-1185">Reference proteome</keyword>
<protein>
    <submittedName>
        <fullName evidence="3">DUF565 domain-containing protein</fullName>
    </submittedName>
</protein>
<dbReference type="InterPro" id="IPR007572">
    <property type="entry name" value="Uncharacterised_Ycf20"/>
</dbReference>
<dbReference type="Proteomes" id="UP001302329">
    <property type="component" value="Unassembled WGS sequence"/>
</dbReference>
<evidence type="ECO:0000313" key="3">
    <source>
        <dbReference type="EMBL" id="MEA5441730.1"/>
    </source>
</evidence>
<dbReference type="RefSeq" id="WP_323355845.1">
    <property type="nucleotide sequence ID" value="NZ_JAYGHY010000008.1"/>
</dbReference>
<dbReference type="EMBL" id="JAYGHY010000008">
    <property type="protein sequence ID" value="MEA5441730.1"/>
    <property type="molecule type" value="Genomic_DNA"/>
</dbReference>
<evidence type="ECO:0000313" key="4">
    <source>
        <dbReference type="Proteomes" id="UP001302329"/>
    </source>
</evidence>
<organism evidence="3 4">
    <name type="scientific">Cyanobium gracile UHCC 0281</name>
    <dbReference type="NCBI Taxonomy" id="3110309"/>
    <lineage>
        <taxon>Bacteria</taxon>
        <taxon>Bacillati</taxon>
        <taxon>Cyanobacteriota</taxon>
        <taxon>Cyanophyceae</taxon>
        <taxon>Synechococcales</taxon>
        <taxon>Prochlorococcaceae</taxon>
        <taxon>Cyanobium</taxon>
    </lineage>
</organism>
<evidence type="ECO:0000256" key="2">
    <source>
        <dbReference type="SAM" id="Phobius"/>
    </source>
</evidence>
<comment type="similarity">
    <text evidence="1">Belongs to the ycf20 family.</text>
</comment>
<keyword evidence="2" id="KW-0812">Transmembrane</keyword>
<sequence>MLSPLLPLLNSGRFPPLPPRFQQTRFQQRITQSGNLLEAWAQNPWRRLSLLLIVLLSGFVVGGSVGSIIGALSLLDPLGALVCVLAIEVAARLRRHLLAQPLKLRLQVLDMARMGLLYGLLLDGFKLL</sequence>